<dbReference type="GO" id="GO:0016020">
    <property type="term" value="C:membrane"/>
    <property type="evidence" value="ECO:0007669"/>
    <property type="project" value="UniProtKB-SubCell"/>
</dbReference>
<evidence type="ECO:0000256" key="8">
    <source>
        <dbReference type="SAM" id="Phobius"/>
    </source>
</evidence>
<organism evidence="10 11">
    <name type="scientific">Ceriporiopsis subvermispora (strain B)</name>
    <name type="common">White-rot fungus</name>
    <name type="synonym">Gelatoporia subvermispora</name>
    <dbReference type="NCBI Taxonomy" id="914234"/>
    <lineage>
        <taxon>Eukaryota</taxon>
        <taxon>Fungi</taxon>
        <taxon>Dikarya</taxon>
        <taxon>Basidiomycota</taxon>
        <taxon>Agaricomycotina</taxon>
        <taxon>Agaricomycetes</taxon>
        <taxon>Polyporales</taxon>
        <taxon>Gelatoporiaceae</taxon>
        <taxon>Gelatoporia</taxon>
    </lineage>
</organism>
<comment type="subcellular location">
    <subcellularLocation>
        <location evidence="1">Membrane</location>
        <topology evidence="1">Single-pass membrane protein</topology>
    </subcellularLocation>
</comment>
<keyword evidence="11" id="KW-1185">Reference proteome</keyword>
<reference evidence="10 11" key="1">
    <citation type="journal article" date="2012" name="Proc. Natl. Acad. Sci. U.S.A.">
        <title>Comparative genomics of Ceriporiopsis subvermispora and Phanerochaete chrysosporium provide insight into selective ligninolysis.</title>
        <authorList>
            <person name="Fernandez-Fueyo E."/>
            <person name="Ruiz-Duenas F.J."/>
            <person name="Ferreira P."/>
            <person name="Floudas D."/>
            <person name="Hibbett D.S."/>
            <person name="Canessa P."/>
            <person name="Larrondo L.F."/>
            <person name="James T.Y."/>
            <person name="Seelenfreund D."/>
            <person name="Lobos S."/>
            <person name="Polanco R."/>
            <person name="Tello M."/>
            <person name="Honda Y."/>
            <person name="Watanabe T."/>
            <person name="Watanabe T."/>
            <person name="Ryu J.S."/>
            <person name="Kubicek C.P."/>
            <person name="Schmoll M."/>
            <person name="Gaskell J."/>
            <person name="Hammel K.E."/>
            <person name="St John F.J."/>
            <person name="Vanden Wymelenberg A."/>
            <person name="Sabat G."/>
            <person name="Splinter BonDurant S."/>
            <person name="Syed K."/>
            <person name="Yadav J.S."/>
            <person name="Doddapaneni H."/>
            <person name="Subramanian V."/>
            <person name="Lavin J.L."/>
            <person name="Oguiza J.A."/>
            <person name="Perez G."/>
            <person name="Pisabarro A.G."/>
            <person name="Ramirez L."/>
            <person name="Santoyo F."/>
            <person name="Master E."/>
            <person name="Coutinho P.M."/>
            <person name="Henrissat B."/>
            <person name="Lombard V."/>
            <person name="Magnuson J.K."/>
            <person name="Kuees U."/>
            <person name="Hori C."/>
            <person name="Igarashi K."/>
            <person name="Samejima M."/>
            <person name="Held B.W."/>
            <person name="Barry K.W."/>
            <person name="LaButti K.M."/>
            <person name="Lapidus A."/>
            <person name="Lindquist E.A."/>
            <person name="Lucas S.M."/>
            <person name="Riley R."/>
            <person name="Salamov A.A."/>
            <person name="Hoffmeister D."/>
            <person name="Schwenk D."/>
            <person name="Hadar Y."/>
            <person name="Yarden O."/>
            <person name="de Vries R.P."/>
            <person name="Wiebenga A."/>
            <person name="Stenlid J."/>
            <person name="Eastwood D."/>
            <person name="Grigoriev I.V."/>
            <person name="Berka R.M."/>
            <person name="Blanchette R.A."/>
            <person name="Kersten P."/>
            <person name="Martinez A.T."/>
            <person name="Vicuna R."/>
            <person name="Cullen D."/>
        </authorList>
    </citation>
    <scope>NUCLEOTIDE SEQUENCE [LARGE SCALE GENOMIC DNA]</scope>
    <source>
        <strain evidence="10 11">B</strain>
    </source>
</reference>
<feature type="domain" description="Glycosyltransferase 61 catalytic" evidence="9">
    <location>
        <begin position="394"/>
        <end position="482"/>
    </location>
</feature>
<evidence type="ECO:0000259" key="9">
    <source>
        <dbReference type="Pfam" id="PF04577"/>
    </source>
</evidence>
<dbReference type="HOGENOM" id="CLU_033167_0_0_1"/>
<evidence type="ECO:0000256" key="1">
    <source>
        <dbReference type="ARBA" id="ARBA00004167"/>
    </source>
</evidence>
<name>M2PMH5_CERS8</name>
<dbReference type="GO" id="GO:0005783">
    <property type="term" value="C:endoplasmic reticulum"/>
    <property type="evidence" value="ECO:0007669"/>
    <property type="project" value="TreeGrafter"/>
</dbReference>
<proteinExistence type="predicted"/>
<keyword evidence="2" id="KW-0328">Glycosyltransferase</keyword>
<evidence type="ECO:0000313" key="11">
    <source>
        <dbReference type="Proteomes" id="UP000016930"/>
    </source>
</evidence>
<evidence type="ECO:0000256" key="7">
    <source>
        <dbReference type="ARBA" id="ARBA00023180"/>
    </source>
</evidence>
<dbReference type="AlphaFoldDB" id="M2PMH5"/>
<sequence length="563" mass="62901">MVVSRTRSLRDVILILLGAMCMHLTSSFLWSSDHVPESIIVKTSVNSHFIHDDYDSSDIVLPPAEVLRPAVPVVEPQRLAAERNVQEQVPLPPAEPEKIDVAYELPETTIVSHAPGWTLFRNLYMSNGTLFIVTSEPRSSFPDIRLITSTGLAAENTPENIAAREPTAENMDFLTPAQARARWGGSPDRWERNRVWSVEGNTYLFNDPPQFLDHYYHFCAELFFGAWAFWQGAFNAVVDPANAALTTAPPVHRAIFAHADATGWRDRPGFNAYFLRSAFPSLTVEVEEDWLDRVIVTSATGEHARAFHFDTVLFTDRSAAFRGVLCGSQNQRTAAEAYTYMMGEGRLAKWWWEPLRRAVLRFAGVDEAELDIGVRADKVVAAQNALPGSGVQVDRVRPNPLLNSQDVVVTYISRQGARRHLIDEDHAALVLALTEMCASKGWELNVVQAERLSKEEQLSLAARTTIMLGVHGNGLTHLIMMPVTPISAVIEIFYPGGFAHDYEWTTRALGMRHFGVWNDTYNTYPVVPDVAYPEGFQGTQIPVYPPTVVRIIEDRIAGRLPGH</sequence>
<dbReference type="PANTHER" id="PTHR20961">
    <property type="entry name" value="GLYCOSYLTRANSFERASE"/>
    <property type="match status" value="1"/>
</dbReference>
<evidence type="ECO:0000256" key="5">
    <source>
        <dbReference type="ARBA" id="ARBA00022989"/>
    </source>
</evidence>
<protein>
    <recommendedName>
        <fullName evidence="9">Glycosyltransferase 61 catalytic domain-containing protein</fullName>
    </recommendedName>
</protein>
<keyword evidence="6 8" id="KW-0472">Membrane</keyword>
<keyword evidence="4 8" id="KW-0812">Transmembrane</keyword>
<dbReference type="Proteomes" id="UP000016930">
    <property type="component" value="Unassembled WGS sequence"/>
</dbReference>
<evidence type="ECO:0000256" key="3">
    <source>
        <dbReference type="ARBA" id="ARBA00022679"/>
    </source>
</evidence>
<evidence type="ECO:0000256" key="6">
    <source>
        <dbReference type="ARBA" id="ARBA00023136"/>
    </source>
</evidence>
<dbReference type="STRING" id="914234.M2PMH5"/>
<evidence type="ECO:0000256" key="2">
    <source>
        <dbReference type="ARBA" id="ARBA00022676"/>
    </source>
</evidence>
<accession>M2PMH5</accession>
<dbReference type="PANTHER" id="PTHR20961:SF38">
    <property type="entry name" value="PROTEIN O-LINKED-MANNOSE BETA-1,4-N-ACETYLGLUCOSAMINYLTRANSFERASE 2"/>
    <property type="match status" value="1"/>
</dbReference>
<dbReference type="GO" id="GO:0035269">
    <property type="term" value="P:protein O-linked glycosylation via mannose"/>
    <property type="evidence" value="ECO:0007669"/>
    <property type="project" value="TreeGrafter"/>
</dbReference>
<feature type="transmembrane region" description="Helical" evidence="8">
    <location>
        <begin position="12"/>
        <end position="30"/>
    </location>
</feature>
<dbReference type="GO" id="GO:0097363">
    <property type="term" value="F:protein O-acetylglucosaminyltransferase activity"/>
    <property type="evidence" value="ECO:0007669"/>
    <property type="project" value="TreeGrafter"/>
</dbReference>
<evidence type="ECO:0000256" key="4">
    <source>
        <dbReference type="ARBA" id="ARBA00022692"/>
    </source>
</evidence>
<keyword evidence="5 8" id="KW-1133">Transmembrane helix</keyword>
<dbReference type="EMBL" id="KB445796">
    <property type="protein sequence ID" value="EMD37594.1"/>
    <property type="molecule type" value="Genomic_DNA"/>
</dbReference>
<dbReference type="Pfam" id="PF04577">
    <property type="entry name" value="Glyco_transf_61"/>
    <property type="match status" value="1"/>
</dbReference>
<evidence type="ECO:0000313" key="10">
    <source>
        <dbReference type="EMBL" id="EMD37594.1"/>
    </source>
</evidence>
<dbReference type="InterPro" id="IPR049625">
    <property type="entry name" value="Glyco_transf_61_cat"/>
</dbReference>
<dbReference type="InterPro" id="IPR007657">
    <property type="entry name" value="Glycosyltransferase_61"/>
</dbReference>
<gene>
    <name evidence="10" type="ORF">CERSUDRAFT_114243</name>
</gene>
<keyword evidence="3" id="KW-0808">Transferase</keyword>
<dbReference type="OrthoDB" id="529273at2759"/>
<keyword evidence="7" id="KW-0325">Glycoprotein</keyword>